<gene>
    <name evidence="1" type="ORF">XELAEV_18022963mg</name>
</gene>
<accession>A0A974D5Y0</accession>
<feature type="non-terminal residue" evidence="1">
    <location>
        <position position="1"/>
    </location>
</feature>
<name>A0A974D5Y0_XENLA</name>
<evidence type="ECO:0000313" key="2">
    <source>
        <dbReference type="Proteomes" id="UP000694892"/>
    </source>
</evidence>
<dbReference type="AlphaFoldDB" id="A0A974D5Y0"/>
<dbReference type="Proteomes" id="UP000694892">
    <property type="component" value="Chromosome 4L"/>
</dbReference>
<proteinExistence type="predicted"/>
<sequence length="89" mass="10536">APLSEQIRFVTILEKRIYCQSFTKVLFTWLVYGSVNKHTLAIVKVQYLPFIKILINTISMAFSADHYCRCRAERKRQTFTTQKFPVQFI</sequence>
<dbReference type="EMBL" id="CM004472">
    <property type="protein sequence ID" value="OCT84806.1"/>
    <property type="molecule type" value="Genomic_DNA"/>
</dbReference>
<protein>
    <submittedName>
        <fullName evidence="1">Uncharacterized protein</fullName>
    </submittedName>
</protein>
<organism evidence="1 2">
    <name type="scientific">Xenopus laevis</name>
    <name type="common">African clawed frog</name>
    <dbReference type="NCBI Taxonomy" id="8355"/>
    <lineage>
        <taxon>Eukaryota</taxon>
        <taxon>Metazoa</taxon>
        <taxon>Chordata</taxon>
        <taxon>Craniata</taxon>
        <taxon>Vertebrata</taxon>
        <taxon>Euteleostomi</taxon>
        <taxon>Amphibia</taxon>
        <taxon>Batrachia</taxon>
        <taxon>Anura</taxon>
        <taxon>Pipoidea</taxon>
        <taxon>Pipidae</taxon>
        <taxon>Xenopodinae</taxon>
        <taxon>Xenopus</taxon>
        <taxon>Xenopus</taxon>
    </lineage>
</organism>
<evidence type="ECO:0000313" key="1">
    <source>
        <dbReference type="EMBL" id="OCT84806.1"/>
    </source>
</evidence>
<reference evidence="2" key="1">
    <citation type="journal article" date="2016" name="Nature">
        <title>Genome evolution in the allotetraploid frog Xenopus laevis.</title>
        <authorList>
            <person name="Session A.M."/>
            <person name="Uno Y."/>
            <person name="Kwon T."/>
            <person name="Chapman J.A."/>
            <person name="Toyoda A."/>
            <person name="Takahashi S."/>
            <person name="Fukui A."/>
            <person name="Hikosaka A."/>
            <person name="Suzuki A."/>
            <person name="Kondo M."/>
            <person name="van Heeringen S.J."/>
            <person name="Quigley I."/>
            <person name="Heinz S."/>
            <person name="Ogino H."/>
            <person name="Ochi H."/>
            <person name="Hellsten U."/>
            <person name="Lyons J.B."/>
            <person name="Simakov O."/>
            <person name="Putnam N."/>
            <person name="Stites J."/>
            <person name="Kuroki Y."/>
            <person name="Tanaka T."/>
            <person name="Michiue T."/>
            <person name="Watanabe M."/>
            <person name="Bogdanovic O."/>
            <person name="Lister R."/>
            <person name="Georgiou G."/>
            <person name="Paranjpe S.S."/>
            <person name="van Kruijsbergen I."/>
            <person name="Shu S."/>
            <person name="Carlson J."/>
            <person name="Kinoshita T."/>
            <person name="Ohta Y."/>
            <person name="Mawaribuchi S."/>
            <person name="Jenkins J."/>
            <person name="Grimwood J."/>
            <person name="Schmutz J."/>
            <person name="Mitros T."/>
            <person name="Mozaffari S.V."/>
            <person name="Suzuki Y."/>
            <person name="Haramoto Y."/>
            <person name="Yamamoto T.S."/>
            <person name="Takagi C."/>
            <person name="Heald R."/>
            <person name="Miller K."/>
            <person name="Haudenschild C."/>
            <person name="Kitzman J."/>
            <person name="Nakayama T."/>
            <person name="Izutsu Y."/>
            <person name="Robert J."/>
            <person name="Fortriede J."/>
            <person name="Burns K."/>
            <person name="Lotay V."/>
            <person name="Karimi K."/>
            <person name="Yasuoka Y."/>
            <person name="Dichmann D.S."/>
            <person name="Flajnik M.F."/>
            <person name="Houston D.W."/>
            <person name="Shendure J."/>
            <person name="DuPasquier L."/>
            <person name="Vize P.D."/>
            <person name="Zorn A.M."/>
            <person name="Ito M."/>
            <person name="Marcotte E.M."/>
            <person name="Wallingford J.B."/>
            <person name="Ito Y."/>
            <person name="Asashima M."/>
            <person name="Ueno N."/>
            <person name="Matsuda Y."/>
            <person name="Veenstra G.J."/>
            <person name="Fujiyama A."/>
            <person name="Harland R.M."/>
            <person name="Taira M."/>
            <person name="Rokhsar D.S."/>
        </authorList>
    </citation>
    <scope>NUCLEOTIDE SEQUENCE [LARGE SCALE GENOMIC DNA]</scope>
    <source>
        <strain evidence="2">J</strain>
    </source>
</reference>